<name>A0A2P2N6T0_RHIMU</name>
<dbReference type="EMBL" id="GGEC01057717">
    <property type="protein sequence ID" value="MBX38201.1"/>
    <property type="molecule type" value="Transcribed_RNA"/>
</dbReference>
<reference evidence="1" key="1">
    <citation type="submission" date="2018-02" db="EMBL/GenBank/DDBJ databases">
        <title>Rhizophora mucronata_Transcriptome.</title>
        <authorList>
            <person name="Meera S.P."/>
            <person name="Sreeshan A."/>
            <person name="Augustine A."/>
        </authorList>
    </citation>
    <scope>NUCLEOTIDE SEQUENCE</scope>
    <source>
        <tissue evidence="1">Leaf</tissue>
    </source>
</reference>
<dbReference type="AlphaFoldDB" id="A0A2P2N6T0"/>
<organism evidence="1">
    <name type="scientific">Rhizophora mucronata</name>
    <name type="common">Asiatic mangrove</name>
    <dbReference type="NCBI Taxonomy" id="61149"/>
    <lineage>
        <taxon>Eukaryota</taxon>
        <taxon>Viridiplantae</taxon>
        <taxon>Streptophyta</taxon>
        <taxon>Embryophyta</taxon>
        <taxon>Tracheophyta</taxon>
        <taxon>Spermatophyta</taxon>
        <taxon>Magnoliopsida</taxon>
        <taxon>eudicotyledons</taxon>
        <taxon>Gunneridae</taxon>
        <taxon>Pentapetalae</taxon>
        <taxon>rosids</taxon>
        <taxon>fabids</taxon>
        <taxon>Malpighiales</taxon>
        <taxon>Rhizophoraceae</taxon>
        <taxon>Rhizophora</taxon>
    </lineage>
</organism>
<sequence>MATCQSLIPLPHNPSLYTSCSLLCCSHPYDVFDIIKEHKNIKASFQKCDTRPLPNL</sequence>
<protein>
    <submittedName>
        <fullName evidence="1">Uncharacterized protein</fullName>
    </submittedName>
</protein>
<proteinExistence type="predicted"/>
<accession>A0A2P2N6T0</accession>
<evidence type="ECO:0000313" key="1">
    <source>
        <dbReference type="EMBL" id="MBX38201.1"/>
    </source>
</evidence>